<dbReference type="Proteomes" id="UP001165083">
    <property type="component" value="Unassembled WGS sequence"/>
</dbReference>
<keyword evidence="3" id="KW-1185">Reference proteome</keyword>
<dbReference type="EMBL" id="BSXW01000283">
    <property type="protein sequence ID" value="GMF17471.1"/>
    <property type="molecule type" value="Genomic_DNA"/>
</dbReference>
<name>A0A9W6TPW1_9STRA</name>
<protein>
    <submittedName>
        <fullName evidence="2">Unnamed protein product</fullName>
    </submittedName>
</protein>
<evidence type="ECO:0000313" key="3">
    <source>
        <dbReference type="Proteomes" id="UP001165083"/>
    </source>
</evidence>
<comment type="caution">
    <text evidence="2">The sequence shown here is derived from an EMBL/GenBank/DDBJ whole genome shotgun (WGS) entry which is preliminary data.</text>
</comment>
<feature type="region of interest" description="Disordered" evidence="1">
    <location>
        <begin position="52"/>
        <end position="81"/>
    </location>
</feature>
<organism evidence="2 3">
    <name type="scientific">Phytophthora lilii</name>
    <dbReference type="NCBI Taxonomy" id="2077276"/>
    <lineage>
        <taxon>Eukaryota</taxon>
        <taxon>Sar</taxon>
        <taxon>Stramenopiles</taxon>
        <taxon>Oomycota</taxon>
        <taxon>Peronosporomycetes</taxon>
        <taxon>Peronosporales</taxon>
        <taxon>Peronosporaceae</taxon>
        <taxon>Phytophthora</taxon>
    </lineage>
</organism>
<accession>A0A9W6TPW1</accession>
<reference evidence="2" key="1">
    <citation type="submission" date="2023-04" db="EMBL/GenBank/DDBJ databases">
        <title>Phytophthora lilii NBRC 32176.</title>
        <authorList>
            <person name="Ichikawa N."/>
            <person name="Sato H."/>
            <person name="Tonouchi N."/>
        </authorList>
    </citation>
    <scope>NUCLEOTIDE SEQUENCE</scope>
    <source>
        <strain evidence="2">NBRC 32176</strain>
    </source>
</reference>
<proteinExistence type="predicted"/>
<feature type="region of interest" description="Disordered" evidence="1">
    <location>
        <begin position="1"/>
        <end position="33"/>
    </location>
</feature>
<evidence type="ECO:0000313" key="2">
    <source>
        <dbReference type="EMBL" id="GMF17471.1"/>
    </source>
</evidence>
<dbReference type="AlphaFoldDB" id="A0A9W6TPW1"/>
<gene>
    <name evidence="2" type="ORF">Plil01_000638600</name>
</gene>
<evidence type="ECO:0000256" key="1">
    <source>
        <dbReference type="SAM" id="MobiDB-lite"/>
    </source>
</evidence>
<sequence length="81" mass="8873">MKGLRPGSSSSRKSPVERYLRLKQGPGNPEDLPLAFERRRRQGECGLQVALGMSTSLEPVPEESPRPGVTAQPPRSHLPVD</sequence>